<evidence type="ECO:0000256" key="4">
    <source>
        <dbReference type="ARBA" id="ARBA00022967"/>
    </source>
</evidence>
<dbReference type="eggNOG" id="COG1120">
    <property type="taxonomic scope" value="Bacteria"/>
</dbReference>
<gene>
    <name evidence="7" type="ordered locus">EBL_c30450</name>
</gene>
<dbReference type="SUPFAM" id="SSF52540">
    <property type="entry name" value="P-loop containing nucleoside triphosphate hydrolases"/>
    <property type="match status" value="1"/>
</dbReference>
<dbReference type="InterPro" id="IPR017871">
    <property type="entry name" value="ABC_transporter-like_CS"/>
</dbReference>
<reference evidence="7 8" key="1">
    <citation type="journal article" date="2012" name="J. Bacteriol.">
        <title>Complete genome sequence of the B12-producing Shimwellia blattae strain DSM 4481, isolated from a cockroach.</title>
        <authorList>
            <person name="Brzuszkiewicz E."/>
            <person name="Waschkowitz T."/>
            <person name="Wiezer A."/>
            <person name="Daniel R."/>
        </authorList>
    </citation>
    <scope>NUCLEOTIDE SEQUENCE [LARGE SCALE GENOMIC DNA]</scope>
    <source>
        <strain evidence="8">ATCC 29907 / DSM 4481 / JCM 1650 / NBRC 105725 / CDC 9005-74</strain>
    </source>
</reference>
<accession>I2BC61</accession>
<dbReference type="InterPro" id="IPR003593">
    <property type="entry name" value="AAA+_ATPase"/>
</dbReference>
<dbReference type="KEGG" id="ebt:EBL_c30450"/>
<keyword evidence="2" id="KW-0547">Nucleotide-binding</keyword>
<dbReference type="PROSITE" id="PS50893">
    <property type="entry name" value="ABC_TRANSPORTER_2"/>
    <property type="match status" value="1"/>
</dbReference>
<dbReference type="GO" id="GO:0016887">
    <property type="term" value="F:ATP hydrolysis activity"/>
    <property type="evidence" value="ECO:0007669"/>
    <property type="project" value="InterPro"/>
</dbReference>
<sequence>MNTLSVHQLYYRAPGGGPQLTNISFDLPAGQRLAVIGPNGSGKSTLLCALMGALKACHDQVFLGGVPFSHLSPATCARKIAYLAQQDDPDLRLRVIEYIALGRLPWAGASTPLQDSQSIERALALTGLMSLSRRRLATLSGGERQRAALARALAQSPALLLLDEPTNHLDPAGRNTLLARVKKLGISVIATLHDLSAIDRFADRVLLLKNGAQAAYGTAEQVLTTACLRPVLGMESFIVPHPVNGAPLRIFDTPDEKEITHGPR</sequence>
<evidence type="ECO:0000313" key="7">
    <source>
        <dbReference type="EMBL" id="AFJ48115.1"/>
    </source>
</evidence>
<dbReference type="PROSITE" id="PS00211">
    <property type="entry name" value="ABC_TRANSPORTER_1"/>
    <property type="match status" value="1"/>
</dbReference>
<proteinExistence type="predicted"/>
<comment type="function">
    <text evidence="5">Part of the ABC transporter complex HmuTUV involved in hemin import. Responsible for energy coupling to the transport system.</text>
</comment>
<evidence type="ECO:0000259" key="6">
    <source>
        <dbReference type="PROSITE" id="PS50893"/>
    </source>
</evidence>
<evidence type="ECO:0000256" key="2">
    <source>
        <dbReference type="ARBA" id="ARBA00022741"/>
    </source>
</evidence>
<evidence type="ECO:0000256" key="1">
    <source>
        <dbReference type="ARBA" id="ARBA00022448"/>
    </source>
</evidence>
<dbReference type="InterPro" id="IPR027417">
    <property type="entry name" value="P-loop_NTPase"/>
</dbReference>
<accession>K6VIB1</accession>
<dbReference type="HOGENOM" id="CLU_000604_1_11_6"/>
<keyword evidence="4" id="KW-1278">Translocase</keyword>
<dbReference type="Pfam" id="PF00005">
    <property type="entry name" value="ABC_tran"/>
    <property type="match status" value="1"/>
</dbReference>
<dbReference type="AlphaFoldDB" id="I2BC61"/>
<evidence type="ECO:0000313" key="8">
    <source>
        <dbReference type="Proteomes" id="UP000001955"/>
    </source>
</evidence>
<dbReference type="Gene3D" id="3.40.50.300">
    <property type="entry name" value="P-loop containing nucleotide triphosphate hydrolases"/>
    <property type="match status" value="1"/>
</dbReference>
<protein>
    <submittedName>
        <fullName evidence="7">Putative transport ATP-binding protein</fullName>
    </submittedName>
</protein>
<organism evidence="7 8">
    <name type="scientific">Shimwellia blattae (strain ATCC 29907 / DSM 4481 / JCM 1650 / NBRC 105725 / CDC 9005-74)</name>
    <name type="common">Escherichia blattae</name>
    <dbReference type="NCBI Taxonomy" id="630626"/>
    <lineage>
        <taxon>Bacteria</taxon>
        <taxon>Pseudomonadati</taxon>
        <taxon>Pseudomonadota</taxon>
        <taxon>Gammaproteobacteria</taxon>
        <taxon>Enterobacterales</taxon>
        <taxon>Enterobacteriaceae</taxon>
        <taxon>Shimwellia</taxon>
    </lineage>
</organism>
<dbReference type="Proteomes" id="UP000001955">
    <property type="component" value="Chromosome"/>
</dbReference>
<name>I2BC61_SHIBC</name>
<keyword evidence="1" id="KW-0813">Transport</keyword>
<dbReference type="EMBL" id="CP001560">
    <property type="protein sequence ID" value="AFJ48115.1"/>
    <property type="molecule type" value="Genomic_DNA"/>
</dbReference>
<keyword evidence="3 7" id="KW-0067">ATP-binding</keyword>
<dbReference type="SMART" id="SM00382">
    <property type="entry name" value="AAA"/>
    <property type="match status" value="1"/>
</dbReference>
<dbReference type="InterPro" id="IPR003439">
    <property type="entry name" value="ABC_transporter-like_ATP-bd"/>
</dbReference>
<dbReference type="STRING" id="630626.EBL_c30450"/>
<dbReference type="RefSeq" id="WP_002442812.1">
    <property type="nucleotide sequence ID" value="NC_017910.1"/>
</dbReference>
<evidence type="ECO:0000256" key="5">
    <source>
        <dbReference type="ARBA" id="ARBA00037066"/>
    </source>
</evidence>
<dbReference type="PANTHER" id="PTHR42794:SF1">
    <property type="entry name" value="HEMIN IMPORT ATP-BINDING PROTEIN HMUV"/>
    <property type="match status" value="1"/>
</dbReference>
<keyword evidence="8" id="KW-1185">Reference proteome</keyword>
<feature type="domain" description="ABC transporter" evidence="6">
    <location>
        <begin position="4"/>
        <end position="235"/>
    </location>
</feature>
<dbReference type="PANTHER" id="PTHR42794">
    <property type="entry name" value="HEMIN IMPORT ATP-BINDING PROTEIN HMUV"/>
    <property type="match status" value="1"/>
</dbReference>
<dbReference type="GO" id="GO:0005524">
    <property type="term" value="F:ATP binding"/>
    <property type="evidence" value="ECO:0007669"/>
    <property type="project" value="UniProtKB-KW"/>
</dbReference>
<dbReference type="OrthoDB" id="5292475at2"/>
<evidence type="ECO:0000256" key="3">
    <source>
        <dbReference type="ARBA" id="ARBA00022840"/>
    </source>
</evidence>